<dbReference type="InterPro" id="IPR008792">
    <property type="entry name" value="PQQD"/>
</dbReference>
<sequence>MPITSSTPVKRVANQSSSVLGQETIILNYEIGNYYELDELGSFIWSQVPDNEAITVGELKEKILAEFEVDEAVCEAELKTFLEGLLHERLIETTV</sequence>
<dbReference type="InterPro" id="IPR041881">
    <property type="entry name" value="PqqD_sf"/>
</dbReference>
<reference evidence="1 2" key="1">
    <citation type="submission" date="2020-02" db="EMBL/GenBank/DDBJ databases">
        <title>Draft genome sequence of two Spirosoma agri KCTC 52727 and Spirosoma terrae KCTC 52035.</title>
        <authorList>
            <person name="Rojas J."/>
            <person name="Ambika Manirajan B."/>
            <person name="Suarez C."/>
            <person name="Ratering S."/>
            <person name="Schnell S."/>
        </authorList>
    </citation>
    <scope>NUCLEOTIDE SEQUENCE [LARGE SCALE GENOMIC DNA]</scope>
    <source>
        <strain evidence="1 2">KCTC 52035</strain>
    </source>
</reference>
<organism evidence="1 2">
    <name type="scientific">Spirosoma terrae</name>
    <dbReference type="NCBI Taxonomy" id="1968276"/>
    <lineage>
        <taxon>Bacteria</taxon>
        <taxon>Pseudomonadati</taxon>
        <taxon>Bacteroidota</taxon>
        <taxon>Cytophagia</taxon>
        <taxon>Cytophagales</taxon>
        <taxon>Cytophagaceae</taxon>
        <taxon>Spirosoma</taxon>
    </lineage>
</organism>
<evidence type="ECO:0000313" key="2">
    <source>
        <dbReference type="Proteomes" id="UP000474175"/>
    </source>
</evidence>
<keyword evidence="2" id="KW-1185">Reference proteome</keyword>
<dbReference type="RefSeq" id="WP_163948762.1">
    <property type="nucleotide sequence ID" value="NZ_JAAFZH010000005.1"/>
</dbReference>
<proteinExistence type="predicted"/>
<protein>
    <submittedName>
        <fullName evidence="1">PqqD family protein</fullName>
    </submittedName>
</protein>
<dbReference type="Gene3D" id="1.10.10.1150">
    <property type="entry name" value="Coenzyme PQQ synthesis protein D (PqqD)"/>
    <property type="match status" value="1"/>
</dbReference>
<name>A0A6L9L9P8_9BACT</name>
<dbReference type="Pfam" id="PF05402">
    <property type="entry name" value="PqqD"/>
    <property type="match status" value="1"/>
</dbReference>
<dbReference type="Proteomes" id="UP000474175">
    <property type="component" value="Unassembled WGS sequence"/>
</dbReference>
<gene>
    <name evidence="1" type="ORF">GK108_13290</name>
</gene>
<accession>A0A6L9L9P8</accession>
<dbReference type="AlphaFoldDB" id="A0A6L9L9P8"/>
<dbReference type="EMBL" id="JAAFZH010000005">
    <property type="protein sequence ID" value="NDU95851.1"/>
    <property type="molecule type" value="Genomic_DNA"/>
</dbReference>
<evidence type="ECO:0000313" key="1">
    <source>
        <dbReference type="EMBL" id="NDU95851.1"/>
    </source>
</evidence>
<comment type="caution">
    <text evidence="1">The sequence shown here is derived from an EMBL/GenBank/DDBJ whole genome shotgun (WGS) entry which is preliminary data.</text>
</comment>